<dbReference type="PIRSF" id="PIRSF003078">
    <property type="entry name" value="GidB"/>
    <property type="match status" value="1"/>
</dbReference>
<dbReference type="AlphaFoldDB" id="A0A1H6DIS8"/>
<dbReference type="RefSeq" id="WP_104005394.1">
    <property type="nucleotide sequence ID" value="NZ_FNVQ01000006.1"/>
</dbReference>
<comment type="similarity">
    <text evidence="6">Belongs to the methyltransferase superfamily. RNA methyltransferase RsmG family.</text>
</comment>
<dbReference type="CDD" id="cd02440">
    <property type="entry name" value="AdoMet_MTases"/>
    <property type="match status" value="1"/>
</dbReference>
<feature type="binding site" evidence="6">
    <location>
        <position position="81"/>
    </location>
    <ligand>
        <name>S-adenosyl-L-methionine</name>
        <dbReference type="ChEBI" id="CHEBI:59789"/>
    </ligand>
</feature>
<evidence type="ECO:0000256" key="2">
    <source>
        <dbReference type="ARBA" id="ARBA00022552"/>
    </source>
</evidence>
<comment type="catalytic activity">
    <reaction evidence="6">
        <text>guanosine(527) in 16S rRNA + S-adenosyl-L-methionine = N(7)-methylguanosine(527) in 16S rRNA + S-adenosyl-L-homocysteine</text>
        <dbReference type="Rhea" id="RHEA:42732"/>
        <dbReference type="Rhea" id="RHEA-COMP:10209"/>
        <dbReference type="Rhea" id="RHEA-COMP:10210"/>
        <dbReference type="ChEBI" id="CHEBI:57856"/>
        <dbReference type="ChEBI" id="CHEBI:59789"/>
        <dbReference type="ChEBI" id="CHEBI:74269"/>
        <dbReference type="ChEBI" id="CHEBI:74480"/>
        <dbReference type="EC" id="2.1.1.170"/>
    </reaction>
</comment>
<dbReference type="InterPro" id="IPR003682">
    <property type="entry name" value="rRNA_ssu_MeTfrase_G"/>
</dbReference>
<keyword evidence="5 6" id="KW-0949">S-adenosyl-L-methionine</keyword>
<evidence type="ECO:0000256" key="1">
    <source>
        <dbReference type="ARBA" id="ARBA00022490"/>
    </source>
</evidence>
<evidence type="ECO:0000256" key="6">
    <source>
        <dbReference type="HAMAP-Rule" id="MF_00074"/>
    </source>
</evidence>
<dbReference type="Proteomes" id="UP000236745">
    <property type="component" value="Unassembled WGS sequence"/>
</dbReference>
<feature type="binding site" evidence="6">
    <location>
        <begin position="127"/>
        <end position="128"/>
    </location>
    <ligand>
        <name>S-adenosyl-L-methionine</name>
        <dbReference type="ChEBI" id="CHEBI:59789"/>
    </ligand>
</feature>
<dbReference type="OrthoDB" id="9808773at2"/>
<dbReference type="HAMAP" id="MF_00074">
    <property type="entry name" value="16SrRNA_methyltr_G"/>
    <property type="match status" value="1"/>
</dbReference>
<keyword evidence="8" id="KW-1185">Reference proteome</keyword>
<evidence type="ECO:0000256" key="3">
    <source>
        <dbReference type="ARBA" id="ARBA00022603"/>
    </source>
</evidence>
<accession>A0A1H6DIS8</accession>
<evidence type="ECO:0000256" key="5">
    <source>
        <dbReference type="ARBA" id="ARBA00022691"/>
    </source>
</evidence>
<evidence type="ECO:0000313" key="7">
    <source>
        <dbReference type="EMBL" id="SEG84585.1"/>
    </source>
</evidence>
<gene>
    <name evidence="6" type="primary">rsmG</name>
    <name evidence="7" type="ORF">SAMN05444390_106154</name>
</gene>
<feature type="binding site" evidence="6">
    <location>
        <position position="141"/>
    </location>
    <ligand>
        <name>S-adenosyl-L-methionine</name>
        <dbReference type="ChEBI" id="CHEBI:59789"/>
    </ligand>
</feature>
<keyword evidence="1 6" id="KW-0963">Cytoplasm</keyword>
<feature type="binding site" evidence="6">
    <location>
        <position position="76"/>
    </location>
    <ligand>
        <name>S-adenosyl-L-methionine</name>
        <dbReference type="ChEBI" id="CHEBI:59789"/>
    </ligand>
</feature>
<keyword evidence="2 6" id="KW-0698">rRNA processing</keyword>
<dbReference type="EC" id="2.1.1.170" evidence="6"/>
<protein>
    <recommendedName>
        <fullName evidence="6">Ribosomal RNA small subunit methyltransferase G</fullName>
        <ecNumber evidence="6">2.1.1.170</ecNumber>
    </recommendedName>
    <alternativeName>
        <fullName evidence="6">16S rRNA 7-methylguanosine methyltransferase</fullName>
        <shortName evidence="6">16S rRNA m7G methyltransferase</shortName>
    </alternativeName>
</protein>
<organism evidence="7 8">
    <name type="scientific">Marinobacterium lutimaris</name>
    <dbReference type="NCBI Taxonomy" id="568106"/>
    <lineage>
        <taxon>Bacteria</taxon>
        <taxon>Pseudomonadati</taxon>
        <taxon>Pseudomonadota</taxon>
        <taxon>Gammaproteobacteria</taxon>
        <taxon>Oceanospirillales</taxon>
        <taxon>Oceanospirillaceae</taxon>
        <taxon>Marinobacterium</taxon>
    </lineage>
</organism>
<dbReference type="GO" id="GO:0005829">
    <property type="term" value="C:cytosol"/>
    <property type="evidence" value="ECO:0007669"/>
    <property type="project" value="TreeGrafter"/>
</dbReference>
<comment type="function">
    <text evidence="6">Specifically methylates the N7 position of guanine in position 527 of 16S rRNA.</text>
</comment>
<evidence type="ECO:0000313" key="8">
    <source>
        <dbReference type="Proteomes" id="UP000236745"/>
    </source>
</evidence>
<dbReference type="EMBL" id="FNVQ01000006">
    <property type="protein sequence ID" value="SEG84585.1"/>
    <property type="molecule type" value="Genomic_DNA"/>
</dbReference>
<keyword evidence="4 6" id="KW-0808">Transferase</keyword>
<proteinExistence type="inferred from homology"/>
<dbReference type="Gene3D" id="3.40.50.150">
    <property type="entry name" value="Vaccinia Virus protein VP39"/>
    <property type="match status" value="1"/>
</dbReference>
<name>A0A1H6DIS8_9GAMM</name>
<reference evidence="7 8" key="1">
    <citation type="submission" date="2016-10" db="EMBL/GenBank/DDBJ databases">
        <authorList>
            <person name="de Groot N.N."/>
        </authorList>
    </citation>
    <scope>NUCLEOTIDE SEQUENCE [LARGE SCALE GENOMIC DNA]</scope>
    <source>
        <strain evidence="7 8">DSM 22012</strain>
    </source>
</reference>
<dbReference type="SUPFAM" id="SSF53335">
    <property type="entry name" value="S-adenosyl-L-methionine-dependent methyltransferases"/>
    <property type="match status" value="1"/>
</dbReference>
<dbReference type="GO" id="GO:0070043">
    <property type="term" value="F:rRNA (guanine-N7-)-methyltransferase activity"/>
    <property type="evidence" value="ECO:0007669"/>
    <property type="project" value="UniProtKB-UniRule"/>
</dbReference>
<keyword evidence="3 6" id="KW-0489">Methyltransferase</keyword>
<sequence>MQEYKATLQSQLAAIDVEVSETQLDRLLQYLALLVKWNKAYNLTAVRDPQEMITRHLVDSLSILPWIGKGRLIDVGSGPGLPGIPLAIMLPELDVTTLDSNGKKTRFQNQVKMELGLKNLKVIHGRVEQCEGGPYDQIVSRAFASLNDMLKWTAHLCSEQGVFLAMKGLYPEAEVEQLPPGFQLRASHRLNLPATDGERHLLILGGIPESSANATAPDELGRA</sequence>
<comment type="caution">
    <text evidence="6">Lacks conserved residue(s) required for the propagation of feature annotation.</text>
</comment>
<dbReference type="InterPro" id="IPR029063">
    <property type="entry name" value="SAM-dependent_MTases_sf"/>
</dbReference>
<comment type="subcellular location">
    <subcellularLocation>
        <location evidence="6">Cytoplasm</location>
    </subcellularLocation>
</comment>
<dbReference type="NCBIfam" id="TIGR00138">
    <property type="entry name" value="rsmG_gidB"/>
    <property type="match status" value="1"/>
</dbReference>
<evidence type="ECO:0000256" key="4">
    <source>
        <dbReference type="ARBA" id="ARBA00022679"/>
    </source>
</evidence>
<dbReference type="Pfam" id="PF02527">
    <property type="entry name" value="GidB"/>
    <property type="match status" value="1"/>
</dbReference>
<dbReference type="PANTHER" id="PTHR31760:SF0">
    <property type="entry name" value="S-ADENOSYL-L-METHIONINE-DEPENDENT METHYLTRANSFERASES SUPERFAMILY PROTEIN"/>
    <property type="match status" value="1"/>
</dbReference>
<dbReference type="PANTHER" id="PTHR31760">
    <property type="entry name" value="S-ADENOSYL-L-METHIONINE-DEPENDENT METHYLTRANSFERASES SUPERFAMILY PROTEIN"/>
    <property type="match status" value="1"/>
</dbReference>